<feature type="repeat" description="ANK" evidence="3">
    <location>
        <begin position="136"/>
        <end position="168"/>
    </location>
</feature>
<feature type="repeat" description="ANK" evidence="3">
    <location>
        <begin position="319"/>
        <end position="351"/>
    </location>
</feature>
<organism evidence="4 5">
    <name type="scientific">Aphanomyces euteiches</name>
    <dbReference type="NCBI Taxonomy" id="100861"/>
    <lineage>
        <taxon>Eukaryota</taxon>
        <taxon>Sar</taxon>
        <taxon>Stramenopiles</taxon>
        <taxon>Oomycota</taxon>
        <taxon>Saprolegniomycetes</taxon>
        <taxon>Saprolegniales</taxon>
        <taxon>Verrucalvaceae</taxon>
        <taxon>Aphanomyces</taxon>
    </lineage>
</organism>
<dbReference type="GO" id="GO:0000976">
    <property type="term" value="F:transcription cis-regulatory region binding"/>
    <property type="evidence" value="ECO:0007669"/>
    <property type="project" value="TreeGrafter"/>
</dbReference>
<dbReference type="PROSITE" id="PS50297">
    <property type="entry name" value="ANK_REP_REGION"/>
    <property type="match status" value="5"/>
</dbReference>
<evidence type="ECO:0000256" key="1">
    <source>
        <dbReference type="ARBA" id="ARBA00022737"/>
    </source>
</evidence>
<reference evidence="4 5" key="1">
    <citation type="submission" date="2019-07" db="EMBL/GenBank/DDBJ databases">
        <title>Genomics analysis of Aphanomyces spp. identifies a new class of oomycete effector associated with host adaptation.</title>
        <authorList>
            <person name="Gaulin E."/>
        </authorList>
    </citation>
    <scope>NUCLEOTIDE SEQUENCE [LARGE SCALE GENOMIC DNA]</scope>
    <source>
        <strain evidence="4 5">ATCC 201684</strain>
    </source>
</reference>
<dbReference type="InterPro" id="IPR036770">
    <property type="entry name" value="Ankyrin_rpt-contain_sf"/>
</dbReference>
<name>A0A6G0WBK4_9STRA</name>
<gene>
    <name evidence="4" type="ORF">Ae201684_016616</name>
</gene>
<protein>
    <submittedName>
        <fullName evidence="4">Uncharacterized protein</fullName>
    </submittedName>
</protein>
<evidence type="ECO:0000313" key="4">
    <source>
        <dbReference type="EMBL" id="KAF0724782.1"/>
    </source>
</evidence>
<comment type="caution">
    <text evidence="4">The sequence shown here is derived from an EMBL/GenBank/DDBJ whole genome shotgun (WGS) entry which is preliminary data.</text>
</comment>
<accession>A0A6G0WBK4</accession>
<dbReference type="Pfam" id="PF12796">
    <property type="entry name" value="Ank_2"/>
    <property type="match status" value="2"/>
</dbReference>
<feature type="repeat" description="ANK" evidence="3">
    <location>
        <begin position="352"/>
        <end position="384"/>
    </location>
</feature>
<dbReference type="SMART" id="SM00248">
    <property type="entry name" value="ANK"/>
    <property type="match status" value="9"/>
</dbReference>
<dbReference type="PANTHER" id="PTHR24193:SF121">
    <property type="entry name" value="ADA2A-CONTAINING COMPLEX COMPONENT 3, ISOFORM D"/>
    <property type="match status" value="1"/>
</dbReference>
<evidence type="ECO:0000256" key="3">
    <source>
        <dbReference type="PROSITE-ProRule" id="PRU00023"/>
    </source>
</evidence>
<dbReference type="InterPro" id="IPR002110">
    <property type="entry name" value="Ankyrin_rpt"/>
</dbReference>
<dbReference type="SUPFAM" id="SSF48403">
    <property type="entry name" value="Ankyrin repeat"/>
    <property type="match status" value="2"/>
</dbReference>
<feature type="repeat" description="ANK" evidence="3">
    <location>
        <begin position="103"/>
        <end position="135"/>
    </location>
</feature>
<feature type="repeat" description="ANK" evidence="3">
    <location>
        <begin position="70"/>
        <end position="102"/>
    </location>
</feature>
<evidence type="ECO:0000313" key="5">
    <source>
        <dbReference type="Proteomes" id="UP000481153"/>
    </source>
</evidence>
<dbReference type="PROSITE" id="PS50088">
    <property type="entry name" value="ANK_REPEAT"/>
    <property type="match status" value="5"/>
</dbReference>
<dbReference type="Gene3D" id="1.25.40.20">
    <property type="entry name" value="Ankyrin repeat-containing domain"/>
    <property type="match status" value="3"/>
</dbReference>
<dbReference type="InterPro" id="IPR050663">
    <property type="entry name" value="Ankyrin-SOCS_Box"/>
</dbReference>
<keyword evidence="5" id="KW-1185">Reference proteome</keyword>
<sequence>MKLRRLRHIFWASATVLGWQYVDISRPSFVGLPRTSIARCKGNVDPNIPTFKSTKETVKIPSIDKLQFPRGYTPLHIAVYQENIELVASLVAHGAIIDAKDDAGTTPLMIAVSLGNIELVELLLNAHANIDATDNDGSTPIQIAAYHGQIAIVEKLLSSGADTNARRPDVDLRSIVVREGHFQLVKRLEPSWTLRHVEIAAANGHFDFVNYLIAIVGSNISALDLAVERGFRDIVRLVIHSFETDQRQAILDRGLLKAAEAGQRQVFADLLEEGANVKSTDDTGNTVVHYAARNNHQEVLFYVLDKLNDSQIVNCKNKEGKRPVHFAAQEGHEDMLACLHAQGAHLDIRLSTGESPLHLATERGHLNTVIFLVEHGLNPFTPTEYLCGKNAIEIATLRGHDDLIAYFNTLHPNKQG</sequence>
<dbReference type="PRINTS" id="PR01415">
    <property type="entry name" value="ANKYRIN"/>
</dbReference>
<dbReference type="GO" id="GO:0045944">
    <property type="term" value="P:positive regulation of transcription by RNA polymerase II"/>
    <property type="evidence" value="ECO:0007669"/>
    <property type="project" value="TreeGrafter"/>
</dbReference>
<keyword evidence="2 3" id="KW-0040">ANK repeat</keyword>
<dbReference type="PANTHER" id="PTHR24193">
    <property type="entry name" value="ANKYRIN REPEAT PROTEIN"/>
    <property type="match status" value="1"/>
</dbReference>
<evidence type="ECO:0000256" key="2">
    <source>
        <dbReference type="ARBA" id="ARBA00023043"/>
    </source>
</evidence>
<dbReference type="Proteomes" id="UP000481153">
    <property type="component" value="Unassembled WGS sequence"/>
</dbReference>
<dbReference type="GO" id="GO:0005634">
    <property type="term" value="C:nucleus"/>
    <property type="evidence" value="ECO:0007669"/>
    <property type="project" value="TreeGrafter"/>
</dbReference>
<dbReference type="VEuPathDB" id="FungiDB:AeMF1_015017"/>
<dbReference type="Pfam" id="PF00023">
    <property type="entry name" value="Ank"/>
    <property type="match status" value="1"/>
</dbReference>
<keyword evidence="1" id="KW-0677">Repeat</keyword>
<dbReference type="EMBL" id="VJMJ01000263">
    <property type="protein sequence ID" value="KAF0724782.1"/>
    <property type="molecule type" value="Genomic_DNA"/>
</dbReference>
<proteinExistence type="predicted"/>
<dbReference type="AlphaFoldDB" id="A0A6G0WBK4"/>